<dbReference type="EMBL" id="CP102294">
    <property type="protein sequence ID" value="UWN57829.1"/>
    <property type="molecule type" value="Genomic_DNA"/>
</dbReference>
<feature type="chain" id="PRO_5046722130" evidence="1">
    <location>
        <begin position="21"/>
        <end position="395"/>
    </location>
</feature>
<proteinExistence type="predicted"/>
<sequence length="395" mass="43984">MKNLFALAAACMLSAFVSLSGQPGSPTVLLYRCEWKDTSSLADFSFEGVEPVLSSDGLRIVEPGGLIRLNRYYSLAERTVRYHVRLDSGCRAVFRSDQGDFKAYVDMASKSVSMATDPVVETVAGFLTPGHEYLVEIERDYQTVRLRVADLHTGESARLEATMDGSGGCGTGAVQPVGFFVGRQYDYYCFGLERGSGMLVRSIVVTAAACDLTLLLYGDSITEPEGYYPARDFSRSWVQLILARIGGRAMSSGRGGTTIDELLERIRNELPYVRAKYVMVTIGTNGGNTERKLCELVEYIRSQGAVPILNNIPCNEHGTQVETNELIERVRRRYAIRGCRFDLATSVDRDGLQVDTSTMWREDYGGGHVYYHHPNVRGSRLMYLRTLLDVPEIYE</sequence>
<dbReference type="GeneID" id="82890738"/>
<evidence type="ECO:0000313" key="4">
    <source>
        <dbReference type="Proteomes" id="UP001059295"/>
    </source>
</evidence>
<dbReference type="Pfam" id="PF13472">
    <property type="entry name" value="Lipase_GDSL_2"/>
    <property type="match status" value="1"/>
</dbReference>
<evidence type="ECO:0000259" key="2">
    <source>
        <dbReference type="Pfam" id="PF13472"/>
    </source>
</evidence>
<keyword evidence="1" id="KW-0732">Signal</keyword>
<dbReference type="Proteomes" id="UP001059295">
    <property type="component" value="Chromosome"/>
</dbReference>
<reference evidence="3" key="1">
    <citation type="journal article" date="2022" name="Cell">
        <title>Design, construction, and in vivo augmentation of a complex gut microbiome.</title>
        <authorList>
            <person name="Cheng A.G."/>
            <person name="Ho P.Y."/>
            <person name="Aranda-Diaz A."/>
            <person name="Jain S."/>
            <person name="Yu F.B."/>
            <person name="Meng X."/>
            <person name="Wang M."/>
            <person name="Iakiviak M."/>
            <person name="Nagashima K."/>
            <person name="Zhao A."/>
            <person name="Murugkar P."/>
            <person name="Patil A."/>
            <person name="Atabakhsh K."/>
            <person name="Weakley A."/>
            <person name="Yan J."/>
            <person name="Brumbaugh A.R."/>
            <person name="Higginbottom S."/>
            <person name="Dimas A."/>
            <person name="Shiver A.L."/>
            <person name="Deutschbauer A."/>
            <person name="Neff N."/>
            <person name="Sonnenburg J.L."/>
            <person name="Huang K.C."/>
            <person name="Fischbach M.A."/>
        </authorList>
    </citation>
    <scope>NUCLEOTIDE SEQUENCE</scope>
    <source>
        <strain evidence="3">AP11</strain>
    </source>
</reference>
<feature type="signal peptide" evidence="1">
    <location>
        <begin position="1"/>
        <end position="20"/>
    </location>
</feature>
<dbReference type="SUPFAM" id="SSF52266">
    <property type="entry name" value="SGNH hydrolase"/>
    <property type="match status" value="1"/>
</dbReference>
<name>A0ABY5V2I7_9BACT</name>
<dbReference type="InterPro" id="IPR013830">
    <property type="entry name" value="SGNH_hydro"/>
</dbReference>
<evidence type="ECO:0000256" key="1">
    <source>
        <dbReference type="SAM" id="SignalP"/>
    </source>
</evidence>
<keyword evidence="4" id="KW-1185">Reference proteome</keyword>
<dbReference type="InterPro" id="IPR036514">
    <property type="entry name" value="SGNH_hydro_sf"/>
</dbReference>
<dbReference type="GO" id="GO:0016787">
    <property type="term" value="F:hydrolase activity"/>
    <property type="evidence" value="ECO:0007669"/>
    <property type="project" value="UniProtKB-KW"/>
</dbReference>
<feature type="domain" description="SGNH hydrolase-type esterase" evidence="2">
    <location>
        <begin position="217"/>
        <end position="381"/>
    </location>
</feature>
<gene>
    <name evidence="3" type="ORF">NQ491_03350</name>
</gene>
<evidence type="ECO:0000313" key="3">
    <source>
        <dbReference type="EMBL" id="UWN57829.1"/>
    </source>
</evidence>
<dbReference type="CDD" id="cd00229">
    <property type="entry name" value="SGNH_hydrolase"/>
    <property type="match status" value="1"/>
</dbReference>
<dbReference type="Gene3D" id="3.40.50.1110">
    <property type="entry name" value="SGNH hydrolase"/>
    <property type="match status" value="1"/>
</dbReference>
<protein>
    <submittedName>
        <fullName evidence="3">SGNH/GDSL hydrolase family protein</fullName>
    </submittedName>
</protein>
<keyword evidence="3" id="KW-0378">Hydrolase</keyword>
<organism evidence="3 4">
    <name type="scientific">Alistipes ihumii AP11</name>
    <dbReference type="NCBI Taxonomy" id="1211813"/>
    <lineage>
        <taxon>Bacteria</taxon>
        <taxon>Pseudomonadati</taxon>
        <taxon>Bacteroidota</taxon>
        <taxon>Bacteroidia</taxon>
        <taxon>Bacteroidales</taxon>
        <taxon>Rikenellaceae</taxon>
        <taxon>Alistipes</taxon>
    </lineage>
</organism>
<dbReference type="RefSeq" id="WP_019244736.1">
    <property type="nucleotide sequence ID" value="NZ_CAPH01000003.1"/>
</dbReference>
<accession>A0ABY5V2I7</accession>